<proteinExistence type="predicted"/>
<dbReference type="EMBL" id="ML211045">
    <property type="protein sequence ID" value="TFK90455.1"/>
    <property type="molecule type" value="Genomic_DNA"/>
</dbReference>
<accession>A0A5C3PL27</accession>
<protein>
    <recommendedName>
        <fullName evidence="3">F-box domain-containing protein</fullName>
    </recommendedName>
</protein>
<keyword evidence="2" id="KW-1185">Reference proteome</keyword>
<evidence type="ECO:0000313" key="1">
    <source>
        <dbReference type="EMBL" id="TFK90455.1"/>
    </source>
</evidence>
<evidence type="ECO:0000313" key="2">
    <source>
        <dbReference type="Proteomes" id="UP000308197"/>
    </source>
</evidence>
<reference evidence="1 2" key="1">
    <citation type="journal article" date="2019" name="Nat. Ecol. Evol.">
        <title>Megaphylogeny resolves global patterns of mushroom evolution.</title>
        <authorList>
            <person name="Varga T."/>
            <person name="Krizsan K."/>
            <person name="Foldi C."/>
            <person name="Dima B."/>
            <person name="Sanchez-Garcia M."/>
            <person name="Sanchez-Ramirez S."/>
            <person name="Szollosi G.J."/>
            <person name="Szarkandi J.G."/>
            <person name="Papp V."/>
            <person name="Albert L."/>
            <person name="Andreopoulos W."/>
            <person name="Angelini C."/>
            <person name="Antonin V."/>
            <person name="Barry K.W."/>
            <person name="Bougher N.L."/>
            <person name="Buchanan P."/>
            <person name="Buyck B."/>
            <person name="Bense V."/>
            <person name="Catcheside P."/>
            <person name="Chovatia M."/>
            <person name="Cooper J."/>
            <person name="Damon W."/>
            <person name="Desjardin D."/>
            <person name="Finy P."/>
            <person name="Geml J."/>
            <person name="Haridas S."/>
            <person name="Hughes K."/>
            <person name="Justo A."/>
            <person name="Karasinski D."/>
            <person name="Kautmanova I."/>
            <person name="Kiss B."/>
            <person name="Kocsube S."/>
            <person name="Kotiranta H."/>
            <person name="LaButti K.M."/>
            <person name="Lechner B.E."/>
            <person name="Liimatainen K."/>
            <person name="Lipzen A."/>
            <person name="Lukacs Z."/>
            <person name="Mihaltcheva S."/>
            <person name="Morgado L.N."/>
            <person name="Niskanen T."/>
            <person name="Noordeloos M.E."/>
            <person name="Ohm R.A."/>
            <person name="Ortiz-Santana B."/>
            <person name="Ovrebo C."/>
            <person name="Racz N."/>
            <person name="Riley R."/>
            <person name="Savchenko A."/>
            <person name="Shiryaev A."/>
            <person name="Soop K."/>
            <person name="Spirin V."/>
            <person name="Szebenyi C."/>
            <person name="Tomsovsky M."/>
            <person name="Tulloss R.E."/>
            <person name="Uehling J."/>
            <person name="Grigoriev I.V."/>
            <person name="Vagvolgyi C."/>
            <person name="Papp T."/>
            <person name="Martin F.M."/>
            <person name="Miettinen O."/>
            <person name="Hibbett D.S."/>
            <person name="Nagy L.G."/>
        </authorList>
    </citation>
    <scope>NUCLEOTIDE SEQUENCE [LARGE SCALE GENOMIC DNA]</scope>
    <source>
        <strain evidence="1 2">HHB13444</strain>
    </source>
</reference>
<gene>
    <name evidence="1" type="ORF">K466DRAFT_384556</name>
</gene>
<sequence>MDPAINQRVPLDIFDVVISHLQDVATMRSCALVCGSWNYLTRPYLFRGVVCRPAVPSRTFKNLLAFLSTLPNSGNFLRSVTIDGRTRNKARRRLELSVEEIARSLAQFPTATHITLRRMRLAYYLPSNRVDPYPLLHTSRSVEMLKIQDCIVLQDAIPFRRFLSYFVRIDALVLKDVLVESTDHPAELPSVEVQIRSILVCAVTASGGSGVLTNLFHGFEAPSSPLSLALSPRTGVLERLAQNDILSHFKFIRTLSVNVLSLSGSLNRIIEDQRRFPPLRHWDVPKEWVSAELCRRFSSIQTLVIYSTTTSSIHREPATLLYAAILANNWRLLSNAPTSLRHIELRFQRYGPHSRDTIEELRAIEEMKGPSPIRWGAVDAGTLARFPELESFTCVLCDGGFMDQWGPIEGLSATPRSVFSRQTEFDDYVVFLKDVLPRLQDEGRLQFRMSDV</sequence>
<organism evidence="1 2">
    <name type="scientific">Polyporus arcularius HHB13444</name>
    <dbReference type="NCBI Taxonomy" id="1314778"/>
    <lineage>
        <taxon>Eukaryota</taxon>
        <taxon>Fungi</taxon>
        <taxon>Dikarya</taxon>
        <taxon>Basidiomycota</taxon>
        <taxon>Agaricomycotina</taxon>
        <taxon>Agaricomycetes</taxon>
        <taxon>Polyporales</taxon>
        <taxon>Polyporaceae</taxon>
        <taxon>Polyporus</taxon>
    </lineage>
</organism>
<dbReference type="InParanoid" id="A0A5C3PL27"/>
<dbReference type="Proteomes" id="UP000308197">
    <property type="component" value="Unassembled WGS sequence"/>
</dbReference>
<name>A0A5C3PL27_9APHY</name>
<dbReference type="AlphaFoldDB" id="A0A5C3PL27"/>
<evidence type="ECO:0008006" key="3">
    <source>
        <dbReference type="Google" id="ProtNLM"/>
    </source>
</evidence>